<evidence type="ECO:0000313" key="4">
    <source>
        <dbReference type="EMBL" id="MFB5191038.1"/>
    </source>
</evidence>
<organism evidence="4 5">
    <name type="scientific">Alicyclobacillus fastidiosus</name>
    <dbReference type="NCBI Taxonomy" id="392011"/>
    <lineage>
        <taxon>Bacteria</taxon>
        <taxon>Bacillati</taxon>
        <taxon>Bacillota</taxon>
        <taxon>Bacilli</taxon>
        <taxon>Bacillales</taxon>
        <taxon>Alicyclobacillaceae</taxon>
        <taxon>Alicyclobacillus</taxon>
    </lineage>
</organism>
<dbReference type="PROSITE" id="PS00588">
    <property type="entry name" value="FLAGELLA_BB_ROD"/>
    <property type="match status" value="1"/>
</dbReference>
<dbReference type="RefSeq" id="WP_275474547.1">
    <property type="nucleotide sequence ID" value="NZ_CP162940.1"/>
</dbReference>
<dbReference type="PANTHER" id="PTHR30435:SF19">
    <property type="entry name" value="FLAGELLAR BASAL-BODY ROD PROTEIN FLGG"/>
    <property type="match status" value="1"/>
</dbReference>
<evidence type="ECO:0000256" key="1">
    <source>
        <dbReference type="ARBA" id="ARBA00009677"/>
    </source>
</evidence>
<name>A0ABV5AFJ6_9BACL</name>
<comment type="caution">
    <text evidence="4">The sequence shown here is derived from an EMBL/GenBank/DDBJ whole genome shotgun (WGS) entry which is preliminary data.</text>
</comment>
<keyword evidence="4" id="KW-0282">Flagellum</keyword>
<proteinExistence type="inferred from homology"/>
<dbReference type="InterPro" id="IPR010930">
    <property type="entry name" value="Flg_bb/hook_C_dom"/>
</dbReference>
<dbReference type="Pfam" id="PF00460">
    <property type="entry name" value="Flg_bb_rod"/>
    <property type="match status" value="1"/>
</dbReference>
<protein>
    <submittedName>
        <fullName evidence="4">Flagellar basal body rod C-terminal domain-containing protein</fullName>
    </submittedName>
</protein>
<sequence>MIPGLTTAAAGMLVDERAQQMLANNLANEDTPGFKVSMPEDIESPVQEIYESPYGGGSQSYVGQMGTGVTFQEGVPNFTAGTMQQTGRSLDVGISDTTLSGTYGTVLGATGEASAAGQVTVGNQGRLGINGQPLAVLDANGNVIQGVYAVRNPQYQGTALTGTASAPDYDAAGNPSFLFANAQGQIVGVPGQDTTQDMSIRVGNQADMGDHSFYPVDYVSSTGATGIALTKDGALQLDANNTLVDAAGHNILPIGANGLPIQGGRIVINPNYQGSSLFGSNGQALTDSSGQVSYRVYGPNNNVIPGGRLGTVDVDVTQVSPLGQTEFMVGNSLTAASVMPQLKPGTGQLNPGSLEGSNVDSTTIMTQMLNASSMYEANQRMVQTEDQLLQSAVTDVGKVSS</sequence>
<keyword evidence="4" id="KW-0969">Cilium</keyword>
<reference evidence="4 5" key="1">
    <citation type="journal article" date="2024" name="Int. J. Mol. Sci.">
        <title>Exploration of Alicyclobacillus spp. Genome in Search of Antibiotic Resistance.</title>
        <authorList>
            <person name="Bucka-Kolendo J."/>
            <person name="Kiousi D.E."/>
            <person name="Dekowska A."/>
            <person name="Mikolajczuk-Szczyrba A."/>
            <person name="Karadedos D.M."/>
            <person name="Michael P."/>
            <person name="Galanis A."/>
            <person name="Sokolowska B."/>
        </authorList>
    </citation>
    <scope>NUCLEOTIDE SEQUENCE [LARGE SCALE GENOMIC DNA]</scope>
    <source>
        <strain evidence="4 5">KKP 3000</strain>
    </source>
</reference>
<evidence type="ECO:0000259" key="2">
    <source>
        <dbReference type="Pfam" id="PF00460"/>
    </source>
</evidence>
<feature type="domain" description="Flagellar basal body rod protein N-terminal" evidence="2">
    <location>
        <begin position="8"/>
        <end position="35"/>
    </location>
</feature>
<dbReference type="InterPro" id="IPR001444">
    <property type="entry name" value="Flag_bb_rod_N"/>
</dbReference>
<accession>A0ABV5AFJ6</accession>
<evidence type="ECO:0000313" key="5">
    <source>
        <dbReference type="Proteomes" id="UP001579974"/>
    </source>
</evidence>
<dbReference type="PANTHER" id="PTHR30435">
    <property type="entry name" value="FLAGELLAR PROTEIN"/>
    <property type="match status" value="1"/>
</dbReference>
<dbReference type="InterPro" id="IPR019776">
    <property type="entry name" value="Flagellar_basal_body_rod_CS"/>
</dbReference>
<dbReference type="Pfam" id="PF06429">
    <property type="entry name" value="Flg_bbr_C"/>
    <property type="match status" value="1"/>
</dbReference>
<gene>
    <name evidence="4" type="ORF">KKP3000_004534</name>
</gene>
<keyword evidence="5" id="KW-1185">Reference proteome</keyword>
<dbReference type="Proteomes" id="UP001579974">
    <property type="component" value="Unassembled WGS sequence"/>
</dbReference>
<dbReference type="EMBL" id="JBDXSU010000008">
    <property type="protein sequence ID" value="MFB5191038.1"/>
    <property type="molecule type" value="Genomic_DNA"/>
</dbReference>
<feature type="domain" description="Flagellar basal-body/hook protein C-terminal" evidence="3">
    <location>
        <begin position="351"/>
        <end position="393"/>
    </location>
</feature>
<keyword evidence="4" id="KW-0966">Cell projection</keyword>
<comment type="similarity">
    <text evidence="1">Belongs to the flagella basal body rod proteins family.</text>
</comment>
<evidence type="ECO:0000259" key="3">
    <source>
        <dbReference type="Pfam" id="PF06429"/>
    </source>
</evidence>